<dbReference type="GO" id="GO:0006740">
    <property type="term" value="P:NADPH regeneration"/>
    <property type="evidence" value="ECO:0007669"/>
    <property type="project" value="TreeGrafter"/>
</dbReference>
<dbReference type="SUPFAM" id="SSF55347">
    <property type="entry name" value="Glyceraldehyde-3-phosphate dehydrogenase-like, C-terminal domain"/>
    <property type="match status" value="1"/>
</dbReference>
<dbReference type="Gene3D" id="3.40.50.720">
    <property type="entry name" value="NAD(P)-binding Rossmann-like Domain"/>
    <property type="match status" value="1"/>
</dbReference>
<name>A0A1H5KWF2_9ACTN</name>
<dbReference type="InterPro" id="IPR000683">
    <property type="entry name" value="Gfo/Idh/MocA-like_OxRdtase_N"/>
</dbReference>
<sequence length="342" mass="35635">MSGPDPGPTGIAVLGSGGIARAHVAALGRVPGVRVTHVLGSDPARAAQVAALAPGARAATVLDDVLADPGTHGVYVCGRTEDHPGRTLAAVAAGKHVVVEKPPARDVADFDAMVRAATTAGVRLMVGQTVRFQPAVATLESASRSGRVGDPRLLHLNWYVGHVWPGAWRSWQLDPRQSGGHLVHNGMHPLDLAIWLLRARPVRVFTRGWCTHAPDLPTPDSFHLTVRFDDGGLAMIEVSYGLREPGDVLRRMVLCGTEGTLAHHTADDAAVSGGGPPAQPASVGDAVQRQAEHAAAVVAGHAEPLVELRHSRWALAAAIAAQRSLETGQPVDIEPGGGDLDA</sequence>
<feature type="region of interest" description="Disordered" evidence="3">
    <location>
        <begin position="267"/>
        <end position="288"/>
    </location>
</feature>
<dbReference type="Proteomes" id="UP000181980">
    <property type="component" value="Unassembled WGS sequence"/>
</dbReference>
<dbReference type="InterPro" id="IPR055170">
    <property type="entry name" value="GFO_IDH_MocA-like_dom"/>
</dbReference>
<dbReference type="PANTHER" id="PTHR42840:SF3">
    <property type="entry name" value="BINDING ROSSMANN FOLD OXIDOREDUCTASE, PUTATIVE (AFU_ORTHOLOGUE AFUA_2G10240)-RELATED"/>
    <property type="match status" value="1"/>
</dbReference>
<comment type="similarity">
    <text evidence="1">Belongs to the Gfo/Idh/MocA family.</text>
</comment>
<evidence type="ECO:0000313" key="6">
    <source>
        <dbReference type="EMBL" id="SEE69162.1"/>
    </source>
</evidence>
<dbReference type="Pfam" id="PF22725">
    <property type="entry name" value="GFO_IDH_MocA_C3"/>
    <property type="match status" value="1"/>
</dbReference>
<accession>A0A1H5KWF2</accession>
<reference evidence="7" key="1">
    <citation type="submission" date="2016-10" db="EMBL/GenBank/DDBJ databases">
        <authorList>
            <person name="Varghese N."/>
            <person name="Submissions S."/>
        </authorList>
    </citation>
    <scope>NUCLEOTIDE SEQUENCE [LARGE SCALE GENOMIC DNA]</scope>
    <source>
        <strain evidence="7">DSM 45237</strain>
    </source>
</reference>
<dbReference type="AlphaFoldDB" id="A0A1H5KWF2"/>
<dbReference type="GO" id="GO:0016491">
    <property type="term" value="F:oxidoreductase activity"/>
    <property type="evidence" value="ECO:0007669"/>
    <property type="project" value="UniProtKB-KW"/>
</dbReference>
<dbReference type="EMBL" id="FNUC01000003">
    <property type="protein sequence ID" value="SEE69162.1"/>
    <property type="molecule type" value="Genomic_DNA"/>
</dbReference>
<gene>
    <name evidence="6" type="ORF">SAMN04488561_2289</name>
</gene>
<dbReference type="InterPro" id="IPR036291">
    <property type="entry name" value="NAD(P)-bd_dom_sf"/>
</dbReference>
<dbReference type="SUPFAM" id="SSF51735">
    <property type="entry name" value="NAD(P)-binding Rossmann-fold domains"/>
    <property type="match status" value="1"/>
</dbReference>
<protein>
    <submittedName>
        <fullName evidence="6">Predicted dehydrogenase</fullName>
    </submittedName>
</protein>
<evidence type="ECO:0000313" key="7">
    <source>
        <dbReference type="Proteomes" id="UP000181980"/>
    </source>
</evidence>
<evidence type="ECO:0000259" key="5">
    <source>
        <dbReference type="Pfam" id="PF22725"/>
    </source>
</evidence>
<proteinExistence type="inferred from homology"/>
<evidence type="ECO:0000256" key="1">
    <source>
        <dbReference type="ARBA" id="ARBA00010928"/>
    </source>
</evidence>
<evidence type="ECO:0000256" key="2">
    <source>
        <dbReference type="ARBA" id="ARBA00023002"/>
    </source>
</evidence>
<feature type="domain" description="Gfo/Idh/MocA-like oxidoreductase N-terminal" evidence="4">
    <location>
        <begin position="11"/>
        <end position="127"/>
    </location>
</feature>
<dbReference type="Gene3D" id="3.30.360.10">
    <property type="entry name" value="Dihydrodipicolinate Reductase, domain 2"/>
    <property type="match status" value="1"/>
</dbReference>
<dbReference type="STRING" id="561176.SAMN04488561_2289"/>
<dbReference type="RefSeq" id="WP_216094343.1">
    <property type="nucleotide sequence ID" value="NZ_FNUC01000003.1"/>
</dbReference>
<keyword evidence="2" id="KW-0560">Oxidoreductase</keyword>
<keyword evidence="7" id="KW-1185">Reference proteome</keyword>
<dbReference type="PANTHER" id="PTHR42840">
    <property type="entry name" value="NAD(P)-BINDING ROSSMANN-FOLD SUPERFAMILY PROTEIN-RELATED"/>
    <property type="match status" value="1"/>
</dbReference>
<feature type="domain" description="GFO/IDH/MocA-like oxidoreductase" evidence="5">
    <location>
        <begin position="138"/>
        <end position="261"/>
    </location>
</feature>
<evidence type="ECO:0000259" key="4">
    <source>
        <dbReference type="Pfam" id="PF01408"/>
    </source>
</evidence>
<organism evidence="6 7">
    <name type="scientific">Jiangella alba</name>
    <dbReference type="NCBI Taxonomy" id="561176"/>
    <lineage>
        <taxon>Bacteria</taxon>
        <taxon>Bacillati</taxon>
        <taxon>Actinomycetota</taxon>
        <taxon>Actinomycetes</taxon>
        <taxon>Jiangellales</taxon>
        <taxon>Jiangellaceae</taxon>
        <taxon>Jiangella</taxon>
    </lineage>
</organism>
<dbReference type="GO" id="GO:0000166">
    <property type="term" value="F:nucleotide binding"/>
    <property type="evidence" value="ECO:0007669"/>
    <property type="project" value="InterPro"/>
</dbReference>
<dbReference type="GO" id="GO:0005737">
    <property type="term" value="C:cytoplasm"/>
    <property type="evidence" value="ECO:0007669"/>
    <property type="project" value="TreeGrafter"/>
</dbReference>
<evidence type="ECO:0000256" key="3">
    <source>
        <dbReference type="SAM" id="MobiDB-lite"/>
    </source>
</evidence>
<dbReference type="Pfam" id="PF01408">
    <property type="entry name" value="GFO_IDH_MocA"/>
    <property type="match status" value="1"/>
</dbReference>